<accession>A0A6J7WGY4</accession>
<dbReference type="EMBL" id="LR798243">
    <property type="protein sequence ID" value="CAB5214451.1"/>
    <property type="molecule type" value="Genomic_DNA"/>
</dbReference>
<sequence>MLSYLDPILFPDECEVLEVSPNRYVYPIFKNGSSSLLNSNFRSLSLSEIEQLETIEVFIRDPLDRYVSGVQTFLRFNPEFQREPTLKLIHEYLFLNRHFNLQFHWLVNLARYTDAKITIRPIEELHTATDQTWHQLSRDQSLVDEFSQNIRLHYYLQLDKVLRHDFMGKTVTFKDILIHIHTFYPDLYDDIIQKTKNICAVLD</sequence>
<evidence type="ECO:0000313" key="1">
    <source>
        <dbReference type="EMBL" id="CAB5214451.1"/>
    </source>
</evidence>
<protein>
    <recommendedName>
        <fullName evidence="2">Sulfotransferase family</fullName>
    </recommendedName>
</protein>
<organism evidence="1">
    <name type="scientific">uncultured Caudovirales phage</name>
    <dbReference type="NCBI Taxonomy" id="2100421"/>
    <lineage>
        <taxon>Viruses</taxon>
        <taxon>Duplodnaviria</taxon>
        <taxon>Heunggongvirae</taxon>
        <taxon>Uroviricota</taxon>
        <taxon>Caudoviricetes</taxon>
        <taxon>Peduoviridae</taxon>
        <taxon>Maltschvirus</taxon>
        <taxon>Maltschvirus maltsch</taxon>
    </lineage>
</organism>
<proteinExistence type="predicted"/>
<name>A0A6J7WGY4_9CAUD</name>
<reference evidence="1" key="1">
    <citation type="submission" date="2020-05" db="EMBL/GenBank/DDBJ databases">
        <authorList>
            <person name="Chiriac C."/>
            <person name="Salcher M."/>
            <person name="Ghai R."/>
            <person name="Kavagutti S V."/>
        </authorList>
    </citation>
    <scope>NUCLEOTIDE SEQUENCE</scope>
</reference>
<evidence type="ECO:0008006" key="2">
    <source>
        <dbReference type="Google" id="ProtNLM"/>
    </source>
</evidence>
<gene>
    <name evidence="1" type="ORF">UFOVP190_120</name>
</gene>